<keyword evidence="1" id="KW-1133">Transmembrane helix</keyword>
<keyword evidence="1" id="KW-0472">Membrane</keyword>
<accession>A0A918B6M6</accession>
<feature type="transmembrane region" description="Helical" evidence="1">
    <location>
        <begin position="48"/>
        <end position="69"/>
    </location>
</feature>
<comment type="caution">
    <text evidence="2">The sequence shown here is derived from an EMBL/GenBank/DDBJ whole genome shotgun (WGS) entry which is preliminary data.</text>
</comment>
<dbReference type="Proteomes" id="UP000620156">
    <property type="component" value="Unassembled WGS sequence"/>
</dbReference>
<reference evidence="2" key="2">
    <citation type="submission" date="2020-09" db="EMBL/GenBank/DDBJ databases">
        <authorList>
            <person name="Sun Q."/>
            <person name="Ohkuma M."/>
        </authorList>
    </citation>
    <scope>NUCLEOTIDE SEQUENCE</scope>
    <source>
        <strain evidence="2">JCM 3131</strain>
    </source>
</reference>
<name>A0A918B6M6_9ACTN</name>
<evidence type="ECO:0000313" key="3">
    <source>
        <dbReference type="Proteomes" id="UP000620156"/>
    </source>
</evidence>
<feature type="transmembrane region" description="Helical" evidence="1">
    <location>
        <begin position="12"/>
        <end position="36"/>
    </location>
</feature>
<dbReference type="Pfam" id="PF19560">
    <property type="entry name" value="DUF6082"/>
    <property type="match status" value="1"/>
</dbReference>
<protein>
    <submittedName>
        <fullName evidence="2">Uncharacterized protein</fullName>
    </submittedName>
</protein>
<reference evidence="2" key="1">
    <citation type="journal article" date="2014" name="Int. J. Syst. Evol. Microbiol.">
        <title>Complete genome sequence of Corynebacterium casei LMG S-19264T (=DSM 44701T), isolated from a smear-ripened cheese.</title>
        <authorList>
            <consortium name="US DOE Joint Genome Institute (JGI-PGF)"/>
            <person name="Walter F."/>
            <person name="Albersmeier A."/>
            <person name="Kalinowski J."/>
            <person name="Ruckert C."/>
        </authorList>
    </citation>
    <scope>NUCLEOTIDE SEQUENCE</scope>
    <source>
        <strain evidence="2">JCM 3131</strain>
    </source>
</reference>
<dbReference type="AlphaFoldDB" id="A0A918B6M6"/>
<organism evidence="2 3">
    <name type="scientific">Streptomyces ruber</name>
    <dbReference type="NCBI Taxonomy" id="83378"/>
    <lineage>
        <taxon>Bacteria</taxon>
        <taxon>Bacillati</taxon>
        <taxon>Actinomycetota</taxon>
        <taxon>Actinomycetes</taxon>
        <taxon>Kitasatosporales</taxon>
        <taxon>Streptomycetaceae</taxon>
        <taxon>Streptomyces</taxon>
    </lineage>
</organism>
<gene>
    <name evidence="2" type="ORF">GCM10010145_02490</name>
</gene>
<dbReference type="InterPro" id="IPR045728">
    <property type="entry name" value="DUF6082"/>
</dbReference>
<keyword evidence="3" id="KW-1185">Reference proteome</keyword>
<evidence type="ECO:0000313" key="2">
    <source>
        <dbReference type="EMBL" id="GGQ38638.1"/>
    </source>
</evidence>
<evidence type="ECO:0000256" key="1">
    <source>
        <dbReference type="SAM" id="Phobius"/>
    </source>
</evidence>
<proteinExistence type="predicted"/>
<dbReference type="RefSeq" id="WP_189214710.1">
    <property type="nucleotide sequence ID" value="NZ_BMQK01000001.1"/>
</dbReference>
<sequence length="234" mass="25709">MTDSGTVKALGATATIIVICCAASIALTLALVQIPALRSAESGNAGQALGAASGATSVVALIYLARTFHHQREEMRRQREMLASQQDEILAQRQAELVALREDARINNECALKIAESAVRSQHHALTSMAISDPSLADVWPPYSADISVDTRKQFMYANQIISFQCMAYTLGVFNCDEAEALMHYLFESVPMRTFWEASRAGRSAATPHGGKMQKFYELAENAYQRRCNEQSQD</sequence>
<keyword evidence="1" id="KW-0812">Transmembrane</keyword>
<dbReference type="EMBL" id="BMQK01000001">
    <property type="protein sequence ID" value="GGQ38638.1"/>
    <property type="molecule type" value="Genomic_DNA"/>
</dbReference>